<evidence type="ECO:0000256" key="4">
    <source>
        <dbReference type="ARBA" id="ARBA00023125"/>
    </source>
</evidence>
<protein>
    <submittedName>
        <fullName evidence="9">DNA gyrase subunit A</fullName>
        <ecNumber evidence="9">5.99.1.3</ecNumber>
    </submittedName>
</protein>
<evidence type="ECO:0000256" key="1">
    <source>
        <dbReference type="ARBA" id="ARBA00000185"/>
    </source>
</evidence>
<accession>A0A069RF78</accession>
<proteinExistence type="predicted"/>
<dbReference type="InterPro" id="IPR013760">
    <property type="entry name" value="Topo_IIA-like_dom_sf"/>
</dbReference>
<dbReference type="InterPro" id="IPR013758">
    <property type="entry name" value="Topo_IIA_A/C_ab"/>
</dbReference>
<feature type="domain" description="Topo IIA-type catalytic" evidence="8">
    <location>
        <begin position="25"/>
        <end position="491"/>
    </location>
</feature>
<dbReference type="EMBL" id="JJMM01000010">
    <property type="protein sequence ID" value="KDR95448.1"/>
    <property type="molecule type" value="Genomic_DNA"/>
</dbReference>
<evidence type="ECO:0000256" key="2">
    <source>
        <dbReference type="ARBA" id="ARBA00022475"/>
    </source>
</evidence>
<feature type="active site" description="O-(5'-phospho-DNA)-tyrosine intermediate" evidence="7">
    <location>
        <position position="114"/>
    </location>
</feature>
<evidence type="ECO:0000256" key="3">
    <source>
        <dbReference type="ARBA" id="ARBA00023029"/>
    </source>
</evidence>
<evidence type="ECO:0000256" key="7">
    <source>
        <dbReference type="PROSITE-ProRule" id="PRU01384"/>
    </source>
</evidence>
<evidence type="ECO:0000256" key="6">
    <source>
        <dbReference type="ARBA" id="ARBA00023235"/>
    </source>
</evidence>
<reference evidence="9 10" key="1">
    <citation type="submission" date="2014-03" db="EMBL/GenBank/DDBJ databases">
        <title>Genome sequence of Clostridium litorale W6, DSM 5388.</title>
        <authorList>
            <person name="Poehlein A."/>
            <person name="Jagirdar A."/>
            <person name="Khonsari B."/>
            <person name="Chibani C.M."/>
            <person name="Gutierrez Gutierrez D.A."/>
            <person name="Davydova E."/>
            <person name="Alghaithi H.S."/>
            <person name="Nair K.P."/>
            <person name="Dhamotharan K."/>
            <person name="Chandran L."/>
            <person name="G W."/>
            <person name="Daniel R."/>
        </authorList>
    </citation>
    <scope>NUCLEOTIDE SEQUENCE [LARGE SCALE GENOMIC DNA]</scope>
    <source>
        <strain evidence="9 10">W6</strain>
    </source>
</reference>
<dbReference type="GO" id="GO:0005737">
    <property type="term" value="C:cytoplasm"/>
    <property type="evidence" value="ECO:0007669"/>
    <property type="project" value="TreeGrafter"/>
</dbReference>
<keyword evidence="10" id="KW-1185">Reference proteome</keyword>
<dbReference type="Gene3D" id="3.30.1360.40">
    <property type="match status" value="1"/>
</dbReference>
<organism evidence="9 10">
    <name type="scientific">Peptoclostridium litorale DSM 5388</name>
    <dbReference type="NCBI Taxonomy" id="1121324"/>
    <lineage>
        <taxon>Bacteria</taxon>
        <taxon>Bacillati</taxon>
        <taxon>Bacillota</taxon>
        <taxon>Clostridia</taxon>
        <taxon>Peptostreptococcales</taxon>
        <taxon>Peptoclostridiaceae</taxon>
        <taxon>Peptoclostridium</taxon>
    </lineage>
</organism>
<dbReference type="Pfam" id="PF00521">
    <property type="entry name" value="DNA_topoisoIV"/>
    <property type="match status" value="1"/>
</dbReference>
<sequence>MRQPIIDTIKENYMPYAMSVILSRAIPTIDGFKPSHKRILYTMYKMGLINKIRTKSANAVGQTMKLLPHGDASIYETMVRMSRDNESLLVPFVDSKGNFGKVYSRDMAYAASRYTEVKLEDICKEVFKDIDKDAVAFIDNYDNTTKEPVMLPTTYPNILTNPTIGIAVGMACSIPSFNLNEICSAVIAYIKNENVDIMDFAKPDFSTGGQLVFDEASMRKIYKTGRGSFKLRAKYEYDKKSNCIDIYEIPYTTTIEAVIEKIISLVKTSRLREISDIRDESDKKGLKITIDLKRGSNFENVMQKLYKLTPLEDSFSCNMNILTLENKPKVMGIKSIFDEWLKFRRICITNTTRFNIREISGKLHILKGMEKILLNIDKTIDIIKQSDTDEDTVKGLMAAFEIEQMQAEHIANLRLKNLNRSYISRKISDIENHENELESLQNTLDDPGKIDEIIISQLKHVAKQYGSPRRTEIVRGSDIPEIQEDIIIEDYNCTALFTKEGYFKKLLRNIDGQKLKDGDEVLSTSNSTNKSDILLYSSKGSVYKLKMHEMETHKPSQLGSYLPPALGLDEDESMIYMTTTQDYKGYLLISFENGKLAKIDMSAYQTKQNRQKLLKAYNTDSNIISMLHIEEDIDLLIQSSIDKTLIISTSDISAKVSRTTQGISCLKSKNGSVMKSCRPLSDFELDEETVEYYRGNPNAVGTFVRKQDIEIFKDQD</sequence>
<dbReference type="Gene3D" id="3.90.199.10">
    <property type="entry name" value="Topoisomerase II, domain 5"/>
    <property type="match status" value="1"/>
</dbReference>
<dbReference type="GO" id="GO:0034335">
    <property type="term" value="F:DNA negative supercoiling activity"/>
    <property type="evidence" value="ECO:0007669"/>
    <property type="project" value="UniProtKB-ARBA"/>
</dbReference>
<dbReference type="AlphaFoldDB" id="A0A069RF78"/>
<dbReference type="GO" id="GO:0005524">
    <property type="term" value="F:ATP binding"/>
    <property type="evidence" value="ECO:0007669"/>
    <property type="project" value="InterPro"/>
</dbReference>
<dbReference type="OrthoDB" id="9806486at2"/>
<dbReference type="STRING" id="1121324.CLIT_10c01750"/>
<evidence type="ECO:0000259" key="8">
    <source>
        <dbReference type="PROSITE" id="PS52040"/>
    </source>
</evidence>
<name>A0A069RF78_PEPLI</name>
<dbReference type="InterPro" id="IPR002205">
    <property type="entry name" value="Topo_IIA_dom_A"/>
</dbReference>
<dbReference type="Proteomes" id="UP000027946">
    <property type="component" value="Unassembled WGS sequence"/>
</dbReference>
<dbReference type="Gene3D" id="2.120.10.90">
    <property type="entry name" value="DNA gyrase/topoisomerase IV, subunit A, C-terminal"/>
    <property type="match status" value="1"/>
</dbReference>
<comment type="catalytic activity">
    <reaction evidence="1 7">
        <text>ATP-dependent breakage, passage and rejoining of double-stranded DNA.</text>
        <dbReference type="EC" id="5.6.2.2"/>
    </reaction>
</comment>
<dbReference type="GO" id="GO:0006265">
    <property type="term" value="P:DNA topological change"/>
    <property type="evidence" value="ECO:0007669"/>
    <property type="project" value="UniProtKB-UniRule"/>
</dbReference>
<keyword evidence="5" id="KW-0472">Membrane</keyword>
<dbReference type="SMART" id="SM00434">
    <property type="entry name" value="TOP4c"/>
    <property type="match status" value="1"/>
</dbReference>
<dbReference type="GO" id="GO:0003677">
    <property type="term" value="F:DNA binding"/>
    <property type="evidence" value="ECO:0007669"/>
    <property type="project" value="UniProtKB-UniRule"/>
</dbReference>
<keyword evidence="3 7" id="KW-0799">Topoisomerase</keyword>
<evidence type="ECO:0000256" key="5">
    <source>
        <dbReference type="ARBA" id="ARBA00023136"/>
    </source>
</evidence>
<keyword evidence="4 7" id="KW-0238">DNA-binding</keyword>
<dbReference type="PANTHER" id="PTHR43493">
    <property type="entry name" value="DNA GYRASE/TOPOISOMERASE SUBUNIT A"/>
    <property type="match status" value="1"/>
</dbReference>
<dbReference type="SUPFAM" id="SSF101904">
    <property type="entry name" value="GyrA/ParC C-terminal domain-like"/>
    <property type="match status" value="1"/>
</dbReference>
<dbReference type="EC" id="5.99.1.3" evidence="9"/>
<keyword evidence="2" id="KW-1003">Cell membrane</keyword>
<dbReference type="InterPro" id="IPR050220">
    <property type="entry name" value="Type_II_DNA_Topoisomerases"/>
</dbReference>
<keyword evidence="6 7" id="KW-0413">Isomerase</keyword>
<gene>
    <name evidence="9" type="primary">gyrA</name>
    <name evidence="9" type="ORF">CLIT_10c01750</name>
</gene>
<dbReference type="GO" id="GO:0009330">
    <property type="term" value="C:DNA topoisomerase type II (double strand cut, ATP-hydrolyzing) complex"/>
    <property type="evidence" value="ECO:0007669"/>
    <property type="project" value="TreeGrafter"/>
</dbReference>
<dbReference type="InterPro" id="IPR035516">
    <property type="entry name" value="Gyrase/topoIV_suA_C"/>
</dbReference>
<evidence type="ECO:0000313" key="9">
    <source>
        <dbReference type="EMBL" id="KDR95448.1"/>
    </source>
</evidence>
<evidence type="ECO:0000313" key="10">
    <source>
        <dbReference type="Proteomes" id="UP000027946"/>
    </source>
</evidence>
<dbReference type="Gene3D" id="1.10.268.10">
    <property type="entry name" value="Topoisomerase, domain 3"/>
    <property type="match status" value="1"/>
</dbReference>
<comment type="caution">
    <text evidence="9">The sequence shown here is derived from an EMBL/GenBank/DDBJ whole genome shotgun (WGS) entry which is preliminary data.</text>
</comment>
<dbReference type="eggNOG" id="COG0188">
    <property type="taxonomic scope" value="Bacteria"/>
</dbReference>
<dbReference type="SUPFAM" id="SSF56719">
    <property type="entry name" value="Type II DNA topoisomerase"/>
    <property type="match status" value="1"/>
</dbReference>
<dbReference type="InterPro" id="IPR013757">
    <property type="entry name" value="Topo_IIA_A_a_sf"/>
</dbReference>
<dbReference type="PANTHER" id="PTHR43493:SF1">
    <property type="entry name" value="DNA TOPOISOMERASE 4 SUBUNIT A"/>
    <property type="match status" value="1"/>
</dbReference>
<dbReference type="RefSeq" id="WP_038263698.1">
    <property type="nucleotide sequence ID" value="NZ_FSRH01000010.1"/>
</dbReference>
<dbReference type="PROSITE" id="PS52040">
    <property type="entry name" value="TOPO_IIA"/>
    <property type="match status" value="1"/>
</dbReference>